<dbReference type="Proteomes" id="UP000254060">
    <property type="component" value="Unassembled WGS sequence"/>
</dbReference>
<feature type="signal peptide" evidence="1">
    <location>
        <begin position="1"/>
        <end position="24"/>
    </location>
</feature>
<evidence type="ECO:0008006" key="4">
    <source>
        <dbReference type="Google" id="ProtNLM"/>
    </source>
</evidence>
<dbReference type="EMBL" id="UGGP01000001">
    <property type="protein sequence ID" value="STO07359.1"/>
    <property type="molecule type" value="Genomic_DNA"/>
</dbReference>
<organism evidence="2 3">
    <name type="scientific">Exiguobacterium aurantiacum</name>
    <dbReference type="NCBI Taxonomy" id="33987"/>
    <lineage>
        <taxon>Bacteria</taxon>
        <taxon>Bacillati</taxon>
        <taxon>Bacillota</taxon>
        <taxon>Bacilli</taxon>
        <taxon>Bacillales</taxon>
        <taxon>Bacillales Family XII. Incertae Sedis</taxon>
        <taxon>Exiguobacterium</taxon>
    </lineage>
</organism>
<evidence type="ECO:0000313" key="3">
    <source>
        <dbReference type="Proteomes" id="UP000254060"/>
    </source>
</evidence>
<gene>
    <name evidence="2" type="ORF">NCTC13163_00705</name>
</gene>
<keyword evidence="1" id="KW-0732">Signal</keyword>
<evidence type="ECO:0000256" key="1">
    <source>
        <dbReference type="SAM" id="SignalP"/>
    </source>
</evidence>
<dbReference type="AlphaFoldDB" id="A0A377FRA6"/>
<accession>A0A377FRA6</accession>
<feature type="chain" id="PRO_5016812575" description="SH3b domain-containing protein" evidence="1">
    <location>
        <begin position="25"/>
        <end position="253"/>
    </location>
</feature>
<name>A0A377FRA6_9BACL</name>
<sequence length="253" mass="27404">MKRFIILTLIAALVVSTFPPPVSAKTPYVTAKQVALKQSASTKAKTLITIPKGKTVTHLSDKGSGSNVQYGKQKGFVAKRDIQKQTTAPKPVTDVVPAPVFGSFSYFTYKGGDIVSMLGKTYKIDAPLLPFFKKHAGVFKTVFGIPVTDGNVITGFKVFNPNQFHPGSFTLDIDKAASERIETFVINVSSHLSPTIVINAASPVTQVTTAGSTGRSAKSLSPERRAFQEKRRLNGSSYGWATFIHRLVLISLR</sequence>
<dbReference type="Gene3D" id="2.30.30.40">
    <property type="entry name" value="SH3 Domains"/>
    <property type="match status" value="1"/>
</dbReference>
<evidence type="ECO:0000313" key="2">
    <source>
        <dbReference type="EMBL" id="STO07359.1"/>
    </source>
</evidence>
<dbReference type="STRING" id="1397694.GCA_000702585_01220"/>
<dbReference type="OrthoDB" id="2351057at2"/>
<reference evidence="2 3" key="1">
    <citation type="submission" date="2018-06" db="EMBL/GenBank/DDBJ databases">
        <authorList>
            <consortium name="Pathogen Informatics"/>
            <person name="Doyle S."/>
        </authorList>
    </citation>
    <scope>NUCLEOTIDE SEQUENCE [LARGE SCALE GENOMIC DNA]</scope>
    <source>
        <strain evidence="2 3">NCTC13163</strain>
    </source>
</reference>
<proteinExistence type="predicted"/>
<dbReference type="RefSeq" id="WP_029334458.1">
    <property type="nucleotide sequence ID" value="NZ_UGGP01000001.1"/>
</dbReference>
<protein>
    <recommendedName>
        <fullName evidence="4">SH3b domain-containing protein</fullName>
    </recommendedName>
</protein>